<sequence length="41" mass="4929">MYKENLVRIFRKKKRIRHSFSSLFNLSTSKSWLHGSIFGDI</sequence>
<reference evidence="1 2" key="1">
    <citation type="submission" date="2017-12" db="EMBL/GenBank/DDBJ databases">
        <title>High-resolution comparative analysis of great ape genomes.</title>
        <authorList>
            <person name="Pollen A."/>
            <person name="Hastie A."/>
            <person name="Hormozdiari F."/>
            <person name="Dougherty M."/>
            <person name="Liu R."/>
            <person name="Chaisson M."/>
            <person name="Hoppe E."/>
            <person name="Hill C."/>
            <person name="Pang A."/>
            <person name="Hillier L."/>
            <person name="Baker C."/>
            <person name="Armstrong J."/>
            <person name="Shendure J."/>
            <person name="Paten B."/>
            <person name="Wilson R."/>
            <person name="Chao H."/>
            <person name="Schneider V."/>
            <person name="Ventura M."/>
            <person name="Kronenberg Z."/>
            <person name="Murali S."/>
            <person name="Gordon D."/>
            <person name="Cantsilieris S."/>
            <person name="Munson K."/>
            <person name="Nelson B."/>
            <person name="Raja A."/>
            <person name="Underwood J."/>
            <person name="Diekhans M."/>
            <person name="Fiddes I."/>
            <person name="Haussler D."/>
            <person name="Eichler E."/>
        </authorList>
    </citation>
    <scope>NUCLEOTIDE SEQUENCE [LARGE SCALE GENOMIC DNA]</scope>
    <source>
        <strain evidence="1">Yerkes chimp pedigree #C0471</strain>
    </source>
</reference>
<dbReference type="AlphaFoldDB" id="A0A2J8KF34"/>
<accession>A0A2J8KF34</accession>
<feature type="non-terminal residue" evidence="1">
    <location>
        <position position="41"/>
    </location>
</feature>
<name>A0A2J8KF34_PANTR</name>
<evidence type="ECO:0000313" key="1">
    <source>
        <dbReference type="EMBL" id="PNI33633.1"/>
    </source>
</evidence>
<protein>
    <submittedName>
        <fullName evidence="1">TMEM71 isoform 3</fullName>
    </submittedName>
</protein>
<gene>
    <name evidence="1" type="ORF">CK820_G0039246</name>
</gene>
<evidence type="ECO:0000313" key="2">
    <source>
        <dbReference type="Proteomes" id="UP000236370"/>
    </source>
</evidence>
<dbReference type="InterPro" id="IPR027975">
    <property type="entry name" value="TMEM71"/>
</dbReference>
<comment type="caution">
    <text evidence="1">The sequence shown here is derived from an EMBL/GenBank/DDBJ whole genome shotgun (WGS) entry which is preliminary data.</text>
</comment>
<organism evidence="1 2">
    <name type="scientific">Pan troglodytes</name>
    <name type="common">Chimpanzee</name>
    <dbReference type="NCBI Taxonomy" id="9598"/>
    <lineage>
        <taxon>Eukaryota</taxon>
        <taxon>Metazoa</taxon>
        <taxon>Chordata</taxon>
        <taxon>Craniata</taxon>
        <taxon>Vertebrata</taxon>
        <taxon>Euteleostomi</taxon>
        <taxon>Mammalia</taxon>
        <taxon>Eutheria</taxon>
        <taxon>Euarchontoglires</taxon>
        <taxon>Primates</taxon>
        <taxon>Haplorrhini</taxon>
        <taxon>Catarrhini</taxon>
        <taxon>Hominidae</taxon>
        <taxon>Pan</taxon>
    </lineage>
</organism>
<dbReference type="PANTHER" id="PTHR35255">
    <property type="entry name" value="TRANSMEMBRANE PROTEIN 71"/>
    <property type="match status" value="1"/>
</dbReference>
<dbReference type="PANTHER" id="PTHR35255:SF1">
    <property type="entry name" value="TRANSMEMBRANE PROTEIN 71"/>
    <property type="match status" value="1"/>
</dbReference>
<dbReference type="Pfam" id="PF15121">
    <property type="entry name" value="TMEM71"/>
    <property type="match status" value="1"/>
</dbReference>
<proteinExistence type="predicted"/>
<dbReference type="Proteomes" id="UP000236370">
    <property type="component" value="Unassembled WGS sequence"/>
</dbReference>
<dbReference type="EMBL" id="NBAG03000372">
    <property type="protein sequence ID" value="PNI33633.1"/>
    <property type="molecule type" value="Genomic_DNA"/>
</dbReference>